<dbReference type="Proteomes" id="UP000626092">
    <property type="component" value="Unassembled WGS sequence"/>
</dbReference>
<sequence length="186" mass="21268">MLFPMMNVVKPSRAYHIQLDMMWNRPDATRLQDVTLHYVRNQFTDLDIGRSYAKSIWSDLLGRNLVLRQPNSWDYELVWVVKHCKVKGFRSAIYKLSLAAAIYHIWLERNSRVFTQKCSSQDLVVKAIVAKIRDRILGVGLAAASLLFCCAYGEAVVEEVGSEIEGEDKSEEESGGRVPRAPRIHQ</sequence>
<evidence type="ECO:0000313" key="2">
    <source>
        <dbReference type="EMBL" id="KAF7125002.1"/>
    </source>
</evidence>
<feature type="compositionally biased region" description="Acidic residues" evidence="1">
    <location>
        <begin position="163"/>
        <end position="173"/>
    </location>
</feature>
<protein>
    <recommendedName>
        <fullName evidence="4">Reverse transcriptase zinc-binding domain-containing protein</fullName>
    </recommendedName>
</protein>
<dbReference type="AlphaFoldDB" id="A0A834G4K8"/>
<evidence type="ECO:0008006" key="4">
    <source>
        <dbReference type="Google" id="ProtNLM"/>
    </source>
</evidence>
<gene>
    <name evidence="2" type="ORF">RHSIM_Rhsim12G0092100</name>
</gene>
<dbReference type="OrthoDB" id="1302433at2759"/>
<keyword evidence="3" id="KW-1185">Reference proteome</keyword>
<evidence type="ECO:0000256" key="1">
    <source>
        <dbReference type="SAM" id="MobiDB-lite"/>
    </source>
</evidence>
<reference evidence="2" key="1">
    <citation type="submission" date="2019-11" db="EMBL/GenBank/DDBJ databases">
        <authorList>
            <person name="Liu Y."/>
            <person name="Hou J."/>
            <person name="Li T.-Q."/>
            <person name="Guan C.-H."/>
            <person name="Wu X."/>
            <person name="Wu H.-Z."/>
            <person name="Ling F."/>
            <person name="Zhang R."/>
            <person name="Shi X.-G."/>
            <person name="Ren J.-P."/>
            <person name="Chen E.-F."/>
            <person name="Sun J.-M."/>
        </authorList>
    </citation>
    <scope>NUCLEOTIDE SEQUENCE</scope>
    <source>
        <strain evidence="2">Adult_tree_wgs_1</strain>
        <tissue evidence="2">Leaves</tissue>
    </source>
</reference>
<organism evidence="2 3">
    <name type="scientific">Rhododendron simsii</name>
    <name type="common">Sims's rhododendron</name>
    <dbReference type="NCBI Taxonomy" id="118357"/>
    <lineage>
        <taxon>Eukaryota</taxon>
        <taxon>Viridiplantae</taxon>
        <taxon>Streptophyta</taxon>
        <taxon>Embryophyta</taxon>
        <taxon>Tracheophyta</taxon>
        <taxon>Spermatophyta</taxon>
        <taxon>Magnoliopsida</taxon>
        <taxon>eudicotyledons</taxon>
        <taxon>Gunneridae</taxon>
        <taxon>Pentapetalae</taxon>
        <taxon>asterids</taxon>
        <taxon>Ericales</taxon>
        <taxon>Ericaceae</taxon>
        <taxon>Ericoideae</taxon>
        <taxon>Rhodoreae</taxon>
        <taxon>Rhododendron</taxon>
    </lineage>
</organism>
<proteinExistence type="predicted"/>
<accession>A0A834G4K8</accession>
<comment type="caution">
    <text evidence="2">The sequence shown here is derived from an EMBL/GenBank/DDBJ whole genome shotgun (WGS) entry which is preliminary data.</text>
</comment>
<dbReference type="EMBL" id="WJXA01000012">
    <property type="protein sequence ID" value="KAF7125002.1"/>
    <property type="molecule type" value="Genomic_DNA"/>
</dbReference>
<evidence type="ECO:0000313" key="3">
    <source>
        <dbReference type="Proteomes" id="UP000626092"/>
    </source>
</evidence>
<name>A0A834G4K8_RHOSS</name>
<feature type="region of interest" description="Disordered" evidence="1">
    <location>
        <begin position="163"/>
        <end position="186"/>
    </location>
</feature>